<reference evidence="1" key="1">
    <citation type="submission" date="2016-10" db="EMBL/GenBank/DDBJ databases">
        <title>Sequence of Gallionella enrichment culture.</title>
        <authorList>
            <person name="Poehlein A."/>
            <person name="Muehling M."/>
            <person name="Daniel R."/>
        </authorList>
    </citation>
    <scope>NUCLEOTIDE SEQUENCE</scope>
</reference>
<gene>
    <name evidence="1" type="ORF">GALL_49280</name>
</gene>
<name>A0A1J5SYZ2_9ZZZZ</name>
<dbReference type="AlphaFoldDB" id="A0A1J5SYZ2"/>
<dbReference type="EMBL" id="MLJW01000013">
    <property type="protein sequence ID" value="OIR13793.1"/>
    <property type="molecule type" value="Genomic_DNA"/>
</dbReference>
<evidence type="ECO:0008006" key="2">
    <source>
        <dbReference type="Google" id="ProtNLM"/>
    </source>
</evidence>
<proteinExistence type="predicted"/>
<accession>A0A1J5SYZ2</accession>
<comment type="caution">
    <text evidence="1">The sequence shown here is derived from an EMBL/GenBank/DDBJ whole genome shotgun (WGS) entry which is preliminary data.</text>
</comment>
<organism evidence="1">
    <name type="scientific">mine drainage metagenome</name>
    <dbReference type="NCBI Taxonomy" id="410659"/>
    <lineage>
        <taxon>unclassified sequences</taxon>
        <taxon>metagenomes</taxon>
        <taxon>ecological metagenomes</taxon>
    </lineage>
</organism>
<evidence type="ECO:0000313" key="1">
    <source>
        <dbReference type="EMBL" id="OIR13793.1"/>
    </source>
</evidence>
<dbReference type="PROSITE" id="PS51257">
    <property type="entry name" value="PROKAR_LIPOPROTEIN"/>
    <property type="match status" value="1"/>
</dbReference>
<sequence>MKTKIHILLAMLVCGLTAGQAHANTVVGAISCAQWQDRKSKPADAEAYAVWLNGYLSGANGMYGEMLARDFIRNSDKISIQDWTDVYCDKHPKAMLQDSADALVKLLIRDLPF</sequence>
<protein>
    <recommendedName>
        <fullName evidence="2">Rap1a immunity protein domain-containing protein</fullName>
    </recommendedName>
</protein>